<accession>A0A1G4V650</accession>
<proteinExistence type="predicted"/>
<sequence length="57" mass="6344">MKCKIWISDLTKNYKVVGIKLGILTDTFTALQYNADFNAETITFFSFVGDFGTLVSG</sequence>
<gene>
    <name evidence="1" type="ORF">SAMN02927925_00405</name>
</gene>
<evidence type="ECO:0000313" key="1">
    <source>
        <dbReference type="EMBL" id="SCX01809.1"/>
    </source>
</evidence>
<reference evidence="1 2" key="1">
    <citation type="submission" date="2016-10" db="EMBL/GenBank/DDBJ databases">
        <authorList>
            <person name="de Groot N.N."/>
        </authorList>
    </citation>
    <scope>NUCLEOTIDE SEQUENCE [LARGE SCALE GENOMIC DNA]</scope>
    <source>
        <strain evidence="1 2">CGMCC 1.3801</strain>
    </source>
</reference>
<dbReference type="STRING" id="329186.SAMN02927925_00405"/>
<name>A0A1G4V650_9FLAO</name>
<protein>
    <submittedName>
        <fullName evidence="1">Uncharacterized protein</fullName>
    </submittedName>
</protein>
<dbReference type="Proteomes" id="UP000182124">
    <property type="component" value="Unassembled WGS sequence"/>
</dbReference>
<organism evidence="1 2">
    <name type="scientific">Flavobacterium saliperosum</name>
    <dbReference type="NCBI Taxonomy" id="329186"/>
    <lineage>
        <taxon>Bacteria</taxon>
        <taxon>Pseudomonadati</taxon>
        <taxon>Bacteroidota</taxon>
        <taxon>Flavobacteriia</taxon>
        <taxon>Flavobacteriales</taxon>
        <taxon>Flavobacteriaceae</taxon>
        <taxon>Flavobacterium</taxon>
    </lineage>
</organism>
<dbReference type="EMBL" id="FMTY01000001">
    <property type="protein sequence ID" value="SCX01809.1"/>
    <property type="molecule type" value="Genomic_DNA"/>
</dbReference>
<dbReference type="AlphaFoldDB" id="A0A1G4V650"/>
<evidence type="ECO:0000313" key="2">
    <source>
        <dbReference type="Proteomes" id="UP000182124"/>
    </source>
</evidence>